<keyword evidence="2" id="KW-1133">Transmembrane helix</keyword>
<keyword evidence="2" id="KW-0812">Transmembrane</keyword>
<dbReference type="AlphaFoldDB" id="A0A560E5C6"/>
<name>A0A560E5C6_9BRAD</name>
<comment type="caution">
    <text evidence="3">The sequence shown here is derived from an EMBL/GenBank/DDBJ whole genome shotgun (WGS) entry which is preliminary data.</text>
</comment>
<feature type="compositionally biased region" description="Pro residues" evidence="1">
    <location>
        <begin position="208"/>
        <end position="218"/>
    </location>
</feature>
<organism evidence="3 4">
    <name type="scientific">Bradyrhizobium stylosanthis</name>
    <dbReference type="NCBI Taxonomy" id="1803665"/>
    <lineage>
        <taxon>Bacteria</taxon>
        <taxon>Pseudomonadati</taxon>
        <taxon>Pseudomonadota</taxon>
        <taxon>Alphaproteobacteria</taxon>
        <taxon>Hyphomicrobiales</taxon>
        <taxon>Nitrobacteraceae</taxon>
        <taxon>Bradyrhizobium</taxon>
    </lineage>
</organism>
<evidence type="ECO:0000313" key="4">
    <source>
        <dbReference type="Proteomes" id="UP000319949"/>
    </source>
</evidence>
<evidence type="ECO:0000256" key="2">
    <source>
        <dbReference type="SAM" id="Phobius"/>
    </source>
</evidence>
<keyword evidence="2" id="KW-0472">Membrane</keyword>
<feature type="transmembrane region" description="Helical" evidence="2">
    <location>
        <begin position="12"/>
        <end position="32"/>
    </location>
</feature>
<gene>
    <name evidence="3" type="ORF">FBZ96_102966</name>
</gene>
<dbReference type="Proteomes" id="UP000319949">
    <property type="component" value="Unassembled WGS sequence"/>
</dbReference>
<sequence length="218" mass="24906">MVNRSDQFLWRHVLRVLPTFMITVVTAINLWLTVVNLKAFRDVFDIVSTSRIELPELPPDSYPPIVASCIERFDNPYAEGPGPLDHPPLQVAYVGDLSFQIKWRGRSRNLSLKNDRSVEDVSLRMRIVRNFRTPTLVEAEVVIADAKQTPWPADSPMPADVAFQPFDADQREKLSLYVNFISSYLTNCVRDETTQRDRRRALGIPPITYAPPPTVQAR</sequence>
<proteinExistence type="predicted"/>
<accession>A0A560E5C6</accession>
<reference evidence="3 4" key="1">
    <citation type="submission" date="2019-06" db="EMBL/GenBank/DDBJ databases">
        <title>Genomic Encyclopedia of Type Strains, Phase IV (KMG-V): Genome sequencing to study the core and pangenomes of soil and plant-associated prokaryotes.</title>
        <authorList>
            <person name="Whitman W."/>
        </authorList>
    </citation>
    <scope>NUCLEOTIDE SEQUENCE [LARGE SCALE GENOMIC DNA]</scope>
    <source>
        <strain evidence="3 4">BR 510</strain>
    </source>
</reference>
<keyword evidence="4" id="KW-1185">Reference proteome</keyword>
<dbReference type="EMBL" id="VITK01000002">
    <property type="protein sequence ID" value="TWB04490.1"/>
    <property type="molecule type" value="Genomic_DNA"/>
</dbReference>
<evidence type="ECO:0000313" key="3">
    <source>
        <dbReference type="EMBL" id="TWB04490.1"/>
    </source>
</evidence>
<evidence type="ECO:0000256" key="1">
    <source>
        <dbReference type="SAM" id="MobiDB-lite"/>
    </source>
</evidence>
<feature type="region of interest" description="Disordered" evidence="1">
    <location>
        <begin position="196"/>
        <end position="218"/>
    </location>
</feature>
<protein>
    <submittedName>
        <fullName evidence="3">Uncharacterized protein</fullName>
    </submittedName>
</protein>